<reference evidence="3" key="2">
    <citation type="submission" date="2022-07" db="EMBL/GenBank/DDBJ databases">
        <authorList>
            <person name="Goncalves M.F.M."/>
            <person name="Hilario S."/>
            <person name="Van De Peer Y."/>
            <person name="Esteves A.C."/>
            <person name="Alves A."/>
        </authorList>
    </citation>
    <scope>NUCLEOTIDE SEQUENCE</scope>
    <source>
        <strain evidence="3">MUM 19.33</strain>
    </source>
</reference>
<evidence type="ECO:0000313" key="4">
    <source>
        <dbReference type="Proteomes" id="UP001055219"/>
    </source>
</evidence>
<feature type="transmembrane region" description="Helical" evidence="2">
    <location>
        <begin position="66"/>
        <end position="88"/>
    </location>
</feature>
<keyword evidence="4" id="KW-1185">Reference proteome</keyword>
<feature type="compositionally biased region" description="Polar residues" evidence="1">
    <location>
        <begin position="117"/>
        <end position="135"/>
    </location>
</feature>
<dbReference type="OrthoDB" id="4896939at2759"/>
<gene>
    <name evidence="3" type="ORF">J7T54_005343</name>
</gene>
<evidence type="ECO:0000313" key="3">
    <source>
        <dbReference type="EMBL" id="KAI6778437.1"/>
    </source>
</evidence>
<keyword evidence="2" id="KW-1133">Transmembrane helix</keyword>
<dbReference type="AlphaFoldDB" id="A0A9P9XV79"/>
<feature type="region of interest" description="Disordered" evidence="1">
    <location>
        <begin position="1"/>
        <end position="40"/>
    </location>
</feature>
<proteinExistence type="predicted"/>
<dbReference type="EMBL" id="JAGIXG020000068">
    <property type="protein sequence ID" value="KAI6778437.1"/>
    <property type="molecule type" value="Genomic_DNA"/>
</dbReference>
<feature type="region of interest" description="Disordered" evidence="1">
    <location>
        <begin position="91"/>
        <end position="110"/>
    </location>
</feature>
<dbReference type="Proteomes" id="UP001055219">
    <property type="component" value="Unassembled WGS sequence"/>
</dbReference>
<evidence type="ECO:0000256" key="1">
    <source>
        <dbReference type="SAM" id="MobiDB-lite"/>
    </source>
</evidence>
<dbReference type="RefSeq" id="XP_051359293.1">
    <property type="nucleotide sequence ID" value="XM_051509722.1"/>
</dbReference>
<name>A0A9P9XV79_9HYPO</name>
<comment type="caution">
    <text evidence="3">The sequence shown here is derived from an EMBL/GenBank/DDBJ whole genome shotgun (WGS) entry which is preliminary data.</text>
</comment>
<organism evidence="3 4">
    <name type="scientific">Emericellopsis cladophorae</name>
    <dbReference type="NCBI Taxonomy" id="2686198"/>
    <lineage>
        <taxon>Eukaryota</taxon>
        <taxon>Fungi</taxon>
        <taxon>Dikarya</taxon>
        <taxon>Ascomycota</taxon>
        <taxon>Pezizomycotina</taxon>
        <taxon>Sordariomycetes</taxon>
        <taxon>Hypocreomycetidae</taxon>
        <taxon>Hypocreales</taxon>
        <taxon>Bionectriaceae</taxon>
        <taxon>Emericellopsis</taxon>
    </lineage>
</organism>
<evidence type="ECO:0008006" key="5">
    <source>
        <dbReference type="Google" id="ProtNLM"/>
    </source>
</evidence>
<accession>A0A9P9XV79</accession>
<reference evidence="3" key="1">
    <citation type="journal article" date="2021" name="J Fungi (Basel)">
        <title>Genomic and Metabolomic Analyses of the Marine Fungus Emericellopsis cladophorae: Insights into Saltwater Adaptability Mechanisms and Its Biosynthetic Potential.</title>
        <authorList>
            <person name="Goncalves M.F.M."/>
            <person name="Hilario S."/>
            <person name="Van de Peer Y."/>
            <person name="Esteves A.C."/>
            <person name="Alves A."/>
        </authorList>
    </citation>
    <scope>NUCLEOTIDE SEQUENCE</scope>
    <source>
        <strain evidence="3">MUM 19.33</strain>
    </source>
</reference>
<evidence type="ECO:0000256" key="2">
    <source>
        <dbReference type="SAM" id="Phobius"/>
    </source>
</evidence>
<feature type="region of interest" description="Disordered" evidence="1">
    <location>
        <begin position="117"/>
        <end position="146"/>
    </location>
</feature>
<dbReference type="Gene3D" id="2.120.10.70">
    <property type="entry name" value="Fucose-specific lectin"/>
    <property type="match status" value="1"/>
</dbReference>
<keyword evidence="2" id="KW-0472">Membrane</keyword>
<keyword evidence="2" id="KW-0812">Transmembrane</keyword>
<dbReference type="GeneID" id="75831827"/>
<dbReference type="SUPFAM" id="SSF89372">
    <property type="entry name" value="Fucose-specific lectin"/>
    <property type="match status" value="1"/>
</dbReference>
<sequence length="556" mass="59829">MNTTDIPLEGIARPSFTGSKSAPPRYAPSHGGPSTGAHGEQPLHYYQVPLAIPPAKPWYKRTLFRVPFAIFLALLTLGSIAAVIVVSLSKGQGRDSSEPADPSSPSVATSTILVTVTKSKPTSERSTVVTMTSTPEEGPTMIPATTEPSITDDLISFVTREAQVDTKLITNSKEPVVTTRLVTVTVTDEDREAEATTTEKPPSPTFVLSDRSSILVADVSTGSSRDYRRTMVWQSDNNATLIARDSVGGRSSIYPIQGLPERAKLGTPITGAVDDAGVAHVFYLNDEDRIVHLTQVRPRQWVSVQKTKVQVSGGISASFHRSLGDVGLFVLAYIDNENSLAMITTTEPSGSGAWKAYKPKYFQHMSGRRSVNVDITSGIAKVASDSDPPAEGDYAGILVAVEGEDAVEIIECSSESGSIRECFEIGDTFHHASTSVNNQEAPVKLTAHPAEIVWTSLAGDDRAPNEIYGFFTLAKGKLQHHLYIPEMPWTDPKTEGVVVLGNEMVTSKLSDNVDAIALAGDGSLFFREGDELGEMGMDGEAESWKVEDMLDTEVVE</sequence>
<protein>
    <recommendedName>
        <fullName evidence="5">Fucose-specific lectin</fullName>
    </recommendedName>
</protein>